<dbReference type="EMBL" id="MPUH01000488">
    <property type="protein sequence ID" value="OMJ79085.1"/>
    <property type="molecule type" value="Genomic_DNA"/>
</dbReference>
<evidence type="ECO:0000256" key="3">
    <source>
        <dbReference type="ARBA" id="ARBA00022553"/>
    </source>
</evidence>
<evidence type="ECO:0000256" key="4">
    <source>
        <dbReference type="ARBA" id="ARBA00022679"/>
    </source>
</evidence>
<evidence type="ECO:0000313" key="13">
    <source>
        <dbReference type="Proteomes" id="UP000187209"/>
    </source>
</evidence>
<dbReference type="InterPro" id="IPR045270">
    <property type="entry name" value="STKc_AGC"/>
</dbReference>
<dbReference type="SUPFAM" id="SSF56112">
    <property type="entry name" value="Protein kinase-like (PK-like)"/>
    <property type="match status" value="1"/>
</dbReference>
<dbReference type="CDD" id="cd05123">
    <property type="entry name" value="STKc_AGC"/>
    <property type="match status" value="1"/>
</dbReference>
<dbReference type="GO" id="GO:0005524">
    <property type="term" value="F:ATP binding"/>
    <property type="evidence" value="ECO:0007669"/>
    <property type="project" value="UniProtKB-UniRule"/>
</dbReference>
<sequence length="449" mass="51553">MAANEETPLSFSGEVWFTNDCGAEDQKVFLVLDSEEGVFKHYSKRSNLIDDLPPDIQFQIREIQTVSLTSLKYKSQEGFKIITREQSLTYYCDFTDMSNEWYDKVLNAYNYFNIFSSDSDRGTRLPEERKKSRSDVSNMSVETANSIENALTEDSFENLDELGVGTFGKVIKVCKKDTGEIYAMKILKKLTLRNRNQLKYAISECKTLKSIKHPFIIPLEWSFQSKTHIYMILEYCPYGDFTHIMNHFKILNENAARFYLSEIILAIEYLHSMNIIYRDLKPSNILVDKYGHAKLADFSLAKVNVSQEDPAMSICGTPAYLPPELLNNTGAYKPADIYLIGVNLYEMLTGTTPFFTNDIGALYKAIAGARLRFPPGMSDEAKDLITICMNKNPANRPAIQKLKEHKFFKKINWEILQNRETSPPIPIDELNKIISTDCNYEKIIYEPII</sequence>
<evidence type="ECO:0000313" key="12">
    <source>
        <dbReference type="EMBL" id="OMJ79085.1"/>
    </source>
</evidence>
<dbReference type="Gene3D" id="3.30.200.20">
    <property type="entry name" value="Phosphorylase Kinase, domain 1"/>
    <property type="match status" value="1"/>
</dbReference>
<feature type="binding site" evidence="8">
    <location>
        <position position="185"/>
    </location>
    <ligand>
        <name>ATP</name>
        <dbReference type="ChEBI" id="CHEBI:30616"/>
    </ligand>
</feature>
<name>A0A1R2BR35_9CILI</name>
<evidence type="ECO:0000256" key="1">
    <source>
        <dbReference type="ARBA" id="ARBA00011245"/>
    </source>
</evidence>
<comment type="caution">
    <text evidence="12">The sequence shown here is derived from an EMBL/GenBank/DDBJ whole genome shotgun (WGS) entry which is preliminary data.</text>
</comment>
<keyword evidence="4" id="KW-0808">Transferase</keyword>
<reference evidence="12 13" key="1">
    <citation type="submission" date="2016-11" db="EMBL/GenBank/DDBJ databases">
        <title>The macronuclear genome of Stentor coeruleus: a giant cell with tiny introns.</title>
        <authorList>
            <person name="Slabodnick M."/>
            <person name="Ruby J.G."/>
            <person name="Reiff S.B."/>
            <person name="Swart E.C."/>
            <person name="Gosai S."/>
            <person name="Prabakaran S."/>
            <person name="Witkowska E."/>
            <person name="Larue G.E."/>
            <person name="Fisher S."/>
            <person name="Freeman R.M."/>
            <person name="Gunawardena J."/>
            <person name="Chu W."/>
            <person name="Stover N.A."/>
            <person name="Gregory B.D."/>
            <person name="Nowacki M."/>
            <person name="Derisi J."/>
            <person name="Roy S.W."/>
            <person name="Marshall W.F."/>
            <person name="Sood P."/>
        </authorList>
    </citation>
    <scope>NUCLEOTIDE SEQUENCE [LARGE SCALE GENOMIC DNA]</scope>
    <source>
        <strain evidence="12">WM001</strain>
    </source>
</reference>
<gene>
    <name evidence="12" type="ORF">SteCoe_20943</name>
</gene>
<feature type="region of interest" description="Disordered" evidence="10">
    <location>
        <begin position="120"/>
        <end position="140"/>
    </location>
</feature>
<dbReference type="InterPro" id="IPR017441">
    <property type="entry name" value="Protein_kinase_ATP_BS"/>
</dbReference>
<comment type="similarity">
    <text evidence="9">Belongs to the protein kinase superfamily.</text>
</comment>
<dbReference type="GO" id="GO:0004674">
    <property type="term" value="F:protein serine/threonine kinase activity"/>
    <property type="evidence" value="ECO:0007669"/>
    <property type="project" value="UniProtKB-KW"/>
</dbReference>
<dbReference type="PROSITE" id="PS50011">
    <property type="entry name" value="PROTEIN_KINASE_DOM"/>
    <property type="match status" value="1"/>
</dbReference>
<dbReference type="Gene3D" id="1.10.510.10">
    <property type="entry name" value="Transferase(Phosphotransferase) domain 1"/>
    <property type="match status" value="1"/>
</dbReference>
<keyword evidence="2 9" id="KW-0723">Serine/threonine-protein kinase</keyword>
<dbReference type="FunFam" id="1.10.510.10:FF:000571">
    <property type="entry name" value="Maternal embryonic leucine zipper kinase"/>
    <property type="match status" value="1"/>
</dbReference>
<proteinExistence type="inferred from homology"/>
<dbReference type="InterPro" id="IPR011009">
    <property type="entry name" value="Kinase-like_dom_sf"/>
</dbReference>
<dbReference type="PROSITE" id="PS00107">
    <property type="entry name" value="PROTEIN_KINASE_ATP"/>
    <property type="match status" value="1"/>
</dbReference>
<dbReference type="AlphaFoldDB" id="A0A1R2BR35"/>
<dbReference type="InterPro" id="IPR008271">
    <property type="entry name" value="Ser/Thr_kinase_AS"/>
</dbReference>
<dbReference type="InterPro" id="IPR000719">
    <property type="entry name" value="Prot_kinase_dom"/>
</dbReference>
<keyword evidence="5 8" id="KW-0547">Nucleotide-binding</keyword>
<organism evidence="12 13">
    <name type="scientific">Stentor coeruleus</name>
    <dbReference type="NCBI Taxonomy" id="5963"/>
    <lineage>
        <taxon>Eukaryota</taxon>
        <taxon>Sar</taxon>
        <taxon>Alveolata</taxon>
        <taxon>Ciliophora</taxon>
        <taxon>Postciliodesmatophora</taxon>
        <taxon>Heterotrichea</taxon>
        <taxon>Heterotrichida</taxon>
        <taxon>Stentoridae</taxon>
        <taxon>Stentor</taxon>
    </lineage>
</organism>
<evidence type="ECO:0000256" key="7">
    <source>
        <dbReference type="ARBA" id="ARBA00022840"/>
    </source>
</evidence>
<keyword evidence="7 8" id="KW-0067">ATP-binding</keyword>
<dbReference type="PROSITE" id="PS00108">
    <property type="entry name" value="PROTEIN_KINASE_ST"/>
    <property type="match status" value="1"/>
</dbReference>
<dbReference type="SMART" id="SM00220">
    <property type="entry name" value="S_TKc"/>
    <property type="match status" value="1"/>
</dbReference>
<comment type="subunit">
    <text evidence="1">Monomer.</text>
</comment>
<keyword evidence="3" id="KW-0597">Phosphoprotein</keyword>
<dbReference type="OrthoDB" id="63267at2759"/>
<protein>
    <recommendedName>
        <fullName evidence="11">Protein kinase domain-containing protein</fullName>
    </recommendedName>
</protein>
<accession>A0A1R2BR35</accession>
<dbReference type="FunFam" id="3.30.200.20:FF:000042">
    <property type="entry name" value="Aurora kinase A"/>
    <property type="match status" value="1"/>
</dbReference>
<evidence type="ECO:0000256" key="5">
    <source>
        <dbReference type="ARBA" id="ARBA00022741"/>
    </source>
</evidence>
<keyword evidence="6" id="KW-0418">Kinase</keyword>
<feature type="compositionally biased region" description="Basic and acidic residues" evidence="10">
    <location>
        <begin position="120"/>
        <end position="134"/>
    </location>
</feature>
<dbReference type="Pfam" id="PF00069">
    <property type="entry name" value="Pkinase"/>
    <property type="match status" value="1"/>
</dbReference>
<evidence type="ECO:0000256" key="10">
    <source>
        <dbReference type="SAM" id="MobiDB-lite"/>
    </source>
</evidence>
<feature type="domain" description="Protein kinase" evidence="11">
    <location>
        <begin position="156"/>
        <end position="408"/>
    </location>
</feature>
<evidence type="ECO:0000256" key="6">
    <source>
        <dbReference type="ARBA" id="ARBA00022777"/>
    </source>
</evidence>
<dbReference type="Proteomes" id="UP000187209">
    <property type="component" value="Unassembled WGS sequence"/>
</dbReference>
<evidence type="ECO:0000256" key="2">
    <source>
        <dbReference type="ARBA" id="ARBA00022527"/>
    </source>
</evidence>
<dbReference type="PANTHER" id="PTHR24351">
    <property type="entry name" value="RIBOSOMAL PROTEIN S6 KINASE"/>
    <property type="match status" value="1"/>
</dbReference>
<evidence type="ECO:0000256" key="8">
    <source>
        <dbReference type="PROSITE-ProRule" id="PRU10141"/>
    </source>
</evidence>
<evidence type="ECO:0000256" key="9">
    <source>
        <dbReference type="RuleBase" id="RU000304"/>
    </source>
</evidence>
<keyword evidence="13" id="KW-1185">Reference proteome</keyword>
<evidence type="ECO:0000259" key="11">
    <source>
        <dbReference type="PROSITE" id="PS50011"/>
    </source>
</evidence>